<organism evidence="1">
    <name type="scientific">Tanacetum cinerariifolium</name>
    <name type="common">Dalmatian daisy</name>
    <name type="synonym">Chrysanthemum cinerariifolium</name>
    <dbReference type="NCBI Taxonomy" id="118510"/>
    <lineage>
        <taxon>Eukaryota</taxon>
        <taxon>Viridiplantae</taxon>
        <taxon>Streptophyta</taxon>
        <taxon>Embryophyta</taxon>
        <taxon>Tracheophyta</taxon>
        <taxon>Spermatophyta</taxon>
        <taxon>Magnoliopsida</taxon>
        <taxon>eudicotyledons</taxon>
        <taxon>Gunneridae</taxon>
        <taxon>Pentapetalae</taxon>
        <taxon>asterids</taxon>
        <taxon>campanulids</taxon>
        <taxon>Asterales</taxon>
        <taxon>Asteraceae</taxon>
        <taxon>Asteroideae</taxon>
        <taxon>Anthemideae</taxon>
        <taxon>Anthemidinae</taxon>
        <taxon>Tanacetum</taxon>
    </lineage>
</organism>
<gene>
    <name evidence="1" type="ORF">Tci_895118</name>
</gene>
<feature type="non-terminal residue" evidence="1">
    <location>
        <position position="1"/>
    </location>
</feature>
<sequence length="44" mass="4757">CIDLVAIVTDDGVPARCTTSGLHRIKNILPRVVTHFTPLPSCIL</sequence>
<proteinExistence type="predicted"/>
<dbReference type="AlphaFoldDB" id="A0A699UPX1"/>
<protein>
    <submittedName>
        <fullName evidence="1">Uncharacterized protein</fullName>
    </submittedName>
</protein>
<dbReference type="EMBL" id="BKCJ011342733">
    <property type="protein sequence ID" value="GFD23149.1"/>
    <property type="molecule type" value="Genomic_DNA"/>
</dbReference>
<evidence type="ECO:0000313" key="1">
    <source>
        <dbReference type="EMBL" id="GFD23149.1"/>
    </source>
</evidence>
<name>A0A699UPX1_TANCI</name>
<reference evidence="1" key="1">
    <citation type="journal article" date="2019" name="Sci. Rep.">
        <title>Draft genome of Tanacetum cinerariifolium, the natural source of mosquito coil.</title>
        <authorList>
            <person name="Yamashiro T."/>
            <person name="Shiraishi A."/>
            <person name="Satake H."/>
            <person name="Nakayama K."/>
        </authorList>
    </citation>
    <scope>NUCLEOTIDE SEQUENCE</scope>
</reference>
<comment type="caution">
    <text evidence="1">The sequence shown here is derived from an EMBL/GenBank/DDBJ whole genome shotgun (WGS) entry which is preliminary data.</text>
</comment>
<accession>A0A699UPX1</accession>